<dbReference type="SUPFAM" id="SSF51294">
    <property type="entry name" value="Hedgehog/intein (Hint) domain"/>
    <property type="match status" value="1"/>
</dbReference>
<comment type="caution">
    <text evidence="3">The sequence shown here is derived from an EMBL/GenBank/DDBJ whole genome shotgun (WGS) entry which is preliminary data.</text>
</comment>
<organism evidence="3">
    <name type="scientific">Acidicaldus sp</name>
    <dbReference type="NCBI Taxonomy" id="1872105"/>
    <lineage>
        <taxon>Bacteria</taxon>
        <taxon>Pseudomonadati</taxon>
        <taxon>Pseudomonadota</taxon>
        <taxon>Alphaproteobacteria</taxon>
        <taxon>Acetobacterales</taxon>
        <taxon>Acetobacteraceae</taxon>
        <taxon>Acidicaldus</taxon>
    </lineage>
</organism>
<name>A0A8J4M4S8_9PROT</name>
<evidence type="ECO:0000313" key="3">
    <source>
        <dbReference type="EMBL" id="HGC41607.1"/>
    </source>
</evidence>
<dbReference type="EMBL" id="DTQM01000001">
    <property type="protein sequence ID" value="HGC41607.1"/>
    <property type="molecule type" value="Genomic_DNA"/>
</dbReference>
<evidence type="ECO:0000256" key="1">
    <source>
        <dbReference type="SAM" id="MobiDB-lite"/>
    </source>
</evidence>
<dbReference type="InterPro" id="IPR028992">
    <property type="entry name" value="Hedgehog/Intein_dom"/>
</dbReference>
<evidence type="ECO:0000259" key="2">
    <source>
        <dbReference type="Pfam" id="PF13403"/>
    </source>
</evidence>
<gene>
    <name evidence="3" type="ORF">ENY07_00035</name>
</gene>
<reference evidence="3" key="1">
    <citation type="journal article" date="2020" name="mSystems">
        <title>Genome- and Community-Level Interaction Insights into Carbon Utilization and Element Cycling Functions of Hydrothermarchaeota in Hydrothermal Sediment.</title>
        <authorList>
            <person name="Zhou Z."/>
            <person name="Liu Y."/>
            <person name="Xu W."/>
            <person name="Pan J."/>
            <person name="Luo Z.H."/>
            <person name="Li M."/>
        </authorList>
    </citation>
    <scope>NUCLEOTIDE SEQUENCE</scope>
    <source>
        <strain evidence="3">SpSt-997</strain>
    </source>
</reference>
<accession>A0A8J4M4S8</accession>
<proteinExistence type="predicted"/>
<dbReference type="Pfam" id="PF13403">
    <property type="entry name" value="Hint_2"/>
    <property type="match status" value="1"/>
</dbReference>
<feature type="region of interest" description="Disordered" evidence="1">
    <location>
        <begin position="1777"/>
        <end position="1808"/>
    </location>
</feature>
<feature type="domain" description="Hedgehog/Intein (Hint)" evidence="2">
    <location>
        <begin position="1588"/>
        <end position="1722"/>
    </location>
</feature>
<protein>
    <recommendedName>
        <fullName evidence="2">Hedgehog/Intein (Hint) domain-containing protein</fullName>
    </recommendedName>
</protein>
<dbReference type="InterPro" id="IPR036844">
    <property type="entry name" value="Hint_dom_sf"/>
</dbReference>
<feature type="compositionally biased region" description="Low complexity" evidence="1">
    <location>
        <begin position="1783"/>
        <end position="1796"/>
    </location>
</feature>
<sequence length="1808" mass="169771">MPGGAQDDWLAGSGNWSTAANWSLGLPTASETAVIGGALPLIVSFATTAALATLQVSDPAATLDLVSGTLAPAGGSVTGALDQAGGTLALTGGTLALAGAATLAGAISGPGSLTLGAGAIAQGLALDNDASLVVDGVLASAGALSVGAASGDTSALVIAAGGHFVIANPTTLEGEGAGGVVNAGLITELASGVSDIAGNFDNQGTLDLAHGTLGLFGGQSTLDGTITGAGALALLGAGDFILGAGLIVQVATLEALNAGTALSLSGALDVPGAFTLGPGVSLALDGAALTLAGAASLDGVIAGPGTVSVTGATDLNGLILSGATLIDAATLTEDGAVSLASGAALAIGAGARFDFLTDAAFVARGTLGNAGLLEKTGGGGTSNLTADIVNTGTLRAQSGTLALDGGAASLGGTLTGAGSLVLNGAGAFTLEPGVVITVATLAVAGNGSLLTLAGATSDANAFALGQGSTLDLGGTTLSLSGPAALAGTLRGPGTLALFGSADLAGLTATAGATLAVSGAALLDGPLTLGTASSDQAGLAIAAGATLTIGQDGLLGGVGGTLENAGILQKTGADGTTTVQGALGNTGTIAALAGTLDLAGALSNDGWVTVGEAALAIGGALGAAAGASGTLSLGTGARVTLGGAVAGNESLIFASRDAALTLDQPGAVAAAISGFGAADTIDLAGLAANGFSYANNTLTLTEASNGGAASIIGALALPGLTDPAQLALAGDGAGGTEILFNPSSPVFSNPTAAITTATWSWEGGASGTWTDANWSATPTASVLAVVPNDGTTASTLAYGTSAMVNALTGGTLVTLDVLSGVLAVNDGADWAGAVTMGGGSLDLLSGGTLGSLALQGGTIALGAGVLQVGAATIGAAIGGGGTLALAGDATIVAGGAISTNVLDLDATTTLDQSLTYTGNLVAAAGGTLALNGHTLTLAGAADLAGTLAGAGVVIAAGSGDLSGAVIAEGASLRDQGTLIAAAAPTLEGATLAIAAGGVFDSLGNGGIAMSGAAALDNAGLWEKTAGNATGTLAGGITSSGTIAVADGTLLFTGADTFSGLLTGAGAVALAGTATLGAGLALDVAEFSLENGASVDLAGNLAISGAFQLGPGATLAAGAETLALAGPALLAGTLIGSGALDITGSAEASGWQVGGSGTIALAGTLTADGSLTLGLASGDSPSLDIAAGGVFDLNADADLNTQGTLAIANAGVLEKTAGLGLSYLFANLDNKGTLAVARGTLSLASGSTTLGGALAGAGTLDLTAGPSPSAAGAVSFYTLEAGTALSLGGLGVTAGAELTDQAGASYGGAFTLAPGATLDPNNTTLSLTGGASLDGAIDGAGTVAVSGNAEAGGLAISGGAVVADSGTLLLDGALTLGAASSAGQLVIAAGATAEITADAALTGYNASPISNAGLFEKLAGLGASSFSGVLANTGTVLAARGTLDITGTLQNDALAEAIGGTLVLANNLAATGGQSGTLAIGAGGDAVLEGALAGSETIDFTAAQALLTLPDPGQVFGPIEGFSEGDTIDFTAAAFTAGADSLSYANGTLAIADQGAPVAALAMPGNYTGANFALASDGAGGTALLFAPPPCFAAGTRLETQAGPVAVEDLRPGEQVLLAGGGFGEIGWIGSREIDAARHPHPARVGPIRVLAGAFARRVPRRDVVLSPDHAIFAAGFLVPVKLLVNGASIREEKGGRVRYFHVELARHAVLLAEGLPVESYLDTGDRALFATPPPAIPATASARCAPLLLSGPALAALQGRLARRAAGLFIPGQGASTCTPLSPAASTARSAASGRATQPAVGAKSGRAT</sequence>